<evidence type="ECO:0000256" key="4">
    <source>
        <dbReference type="ARBA" id="ARBA00022989"/>
    </source>
</evidence>
<keyword evidence="2" id="KW-1003">Cell membrane</keyword>
<evidence type="ECO:0000256" key="6">
    <source>
        <dbReference type="SAM" id="Phobius"/>
    </source>
</evidence>
<accession>A0ABP7QLP9</accession>
<comment type="caution">
    <text evidence="9">The sequence shown here is derived from an EMBL/GenBank/DDBJ whole genome shotgun (WGS) entry which is preliminary data.</text>
</comment>
<dbReference type="Proteomes" id="UP001500742">
    <property type="component" value="Unassembled WGS sequence"/>
</dbReference>
<keyword evidence="10" id="KW-1185">Reference proteome</keyword>
<feature type="transmembrane region" description="Helical" evidence="6">
    <location>
        <begin position="427"/>
        <end position="447"/>
    </location>
</feature>
<dbReference type="Pfam" id="PF02687">
    <property type="entry name" value="FtsX"/>
    <property type="match status" value="2"/>
</dbReference>
<feature type="transmembrane region" description="Helical" evidence="6">
    <location>
        <begin position="710"/>
        <end position="732"/>
    </location>
</feature>
<keyword evidence="3 6" id="KW-0812">Transmembrane</keyword>
<dbReference type="InterPro" id="IPR025857">
    <property type="entry name" value="MacB_PCD"/>
</dbReference>
<keyword evidence="5 6" id="KW-0472">Membrane</keyword>
<dbReference type="EMBL" id="BAAAZC010000027">
    <property type="protein sequence ID" value="GAA3984221.1"/>
    <property type="molecule type" value="Genomic_DNA"/>
</dbReference>
<comment type="subcellular location">
    <subcellularLocation>
        <location evidence="1">Cell membrane</location>
        <topology evidence="1">Multi-pass membrane protein</topology>
    </subcellularLocation>
</comment>
<feature type="domain" description="ABC3 transporter permease C-terminal" evidence="7">
    <location>
        <begin position="669"/>
        <end position="780"/>
    </location>
</feature>
<evidence type="ECO:0000313" key="10">
    <source>
        <dbReference type="Proteomes" id="UP001500742"/>
    </source>
</evidence>
<feature type="transmembrane region" description="Helical" evidence="6">
    <location>
        <begin position="752"/>
        <end position="772"/>
    </location>
</feature>
<feature type="transmembrane region" description="Helical" evidence="6">
    <location>
        <begin position="285"/>
        <end position="309"/>
    </location>
</feature>
<dbReference type="InterPro" id="IPR050250">
    <property type="entry name" value="Macrolide_Exporter_MacB"/>
</dbReference>
<evidence type="ECO:0000313" key="9">
    <source>
        <dbReference type="EMBL" id="GAA3984221.1"/>
    </source>
</evidence>
<gene>
    <name evidence="9" type="ORF">GCM10022210_40130</name>
</gene>
<feature type="domain" description="ABC3 transporter permease C-terminal" evidence="7">
    <location>
        <begin position="292"/>
        <end position="407"/>
    </location>
</feature>
<name>A0ABP7QLP9_9SPHI</name>
<feature type="domain" description="MacB-like periplasmic core" evidence="8">
    <location>
        <begin position="433"/>
        <end position="628"/>
    </location>
</feature>
<evidence type="ECO:0000259" key="7">
    <source>
        <dbReference type="Pfam" id="PF02687"/>
    </source>
</evidence>
<dbReference type="RefSeq" id="WP_259089844.1">
    <property type="nucleotide sequence ID" value="NZ_BAAAZC010000027.1"/>
</dbReference>
<feature type="transmembrane region" description="Helical" evidence="6">
    <location>
        <begin position="382"/>
        <end position="406"/>
    </location>
</feature>
<feature type="transmembrane region" description="Helical" evidence="6">
    <location>
        <begin position="21"/>
        <end position="42"/>
    </location>
</feature>
<reference evidence="10" key="1">
    <citation type="journal article" date="2019" name="Int. J. Syst. Evol. Microbiol.">
        <title>The Global Catalogue of Microorganisms (GCM) 10K type strain sequencing project: providing services to taxonomists for standard genome sequencing and annotation.</title>
        <authorList>
            <consortium name="The Broad Institute Genomics Platform"/>
            <consortium name="The Broad Institute Genome Sequencing Center for Infectious Disease"/>
            <person name="Wu L."/>
            <person name="Ma J."/>
        </authorList>
    </citation>
    <scope>NUCLEOTIDE SEQUENCE [LARGE SCALE GENOMIC DNA]</scope>
    <source>
        <strain evidence="10">JCM 16601</strain>
    </source>
</reference>
<protein>
    <submittedName>
        <fullName evidence="9">ABC transporter permease</fullName>
    </submittedName>
</protein>
<evidence type="ECO:0000259" key="8">
    <source>
        <dbReference type="Pfam" id="PF12704"/>
    </source>
</evidence>
<dbReference type="PANTHER" id="PTHR30572:SF18">
    <property type="entry name" value="ABC-TYPE MACROLIDE FAMILY EXPORT SYSTEM PERMEASE COMPONENT 2"/>
    <property type="match status" value="1"/>
</dbReference>
<dbReference type="InterPro" id="IPR003838">
    <property type="entry name" value="ABC3_permease_C"/>
</dbReference>
<feature type="transmembrane region" description="Helical" evidence="6">
    <location>
        <begin position="340"/>
        <end position="362"/>
    </location>
</feature>
<feature type="transmembrane region" description="Helical" evidence="6">
    <location>
        <begin position="666"/>
        <end position="689"/>
    </location>
</feature>
<dbReference type="PROSITE" id="PS51257">
    <property type="entry name" value="PROKAR_LIPOPROTEIN"/>
    <property type="match status" value="1"/>
</dbReference>
<evidence type="ECO:0000256" key="3">
    <source>
        <dbReference type="ARBA" id="ARBA00022692"/>
    </source>
</evidence>
<dbReference type="PANTHER" id="PTHR30572">
    <property type="entry name" value="MEMBRANE COMPONENT OF TRANSPORTER-RELATED"/>
    <property type="match status" value="1"/>
</dbReference>
<feature type="domain" description="MacB-like periplasmic core" evidence="8">
    <location>
        <begin position="20"/>
        <end position="236"/>
    </location>
</feature>
<evidence type="ECO:0000256" key="5">
    <source>
        <dbReference type="ARBA" id="ARBA00023136"/>
    </source>
</evidence>
<sequence length="789" mass="88812">MIRNYFKAAFRNLWCNKAFSVINILGLSVGLACCMLIFLYAMDELSYDRFNANAANIYHLAVNSKSPDGEVHKFSGTGNMPGPSFKRQLPEVEDFVRIYGTDYTVKRDNEVFDQVALFVDSNFFSVFTFPMLYGNPQNALNAPNSIVLSEEIAEKYFGRGNPVGKTLDLKVHNKFQPFTVTAVTRKSPQNSSIKIKMLVPQKLRTMDDHWLNFFQNTFLVIRPGTDIRQLNAKINKVYLSDAASQIKESGDKDKITYVLQPLLAMHTSTDYPANNGLSDASNPTYSYILTGIALFILAIACINFVNLTVSRSLKRAKEIGIRKVMGGLRKQLIMQFLGESFMLSFMAFVLAILLVQLALPLFNVLTNKVLDFSYLLSLKLVAGYIGIFLLTGLLSGFYPALVLSGFSPVQTLYNRTQYVGKNYLSKGLVVLQFTLATFLIISTVTIYSQFNYLMNFDLGYNDKNVVSIFAFSIDKAKFSTFKNELSKDPNILSVTADQGGGPWGTSAVINGSREFGFNLQHIDEDYLPLFQVPIVKGRNFSKTMVSDSAGSVLVSEEFVKKAGWKNPIGQTVDFASDKRKYNVVGVVKDYHYQSLTEKMSPVLYSMKPDYPWGNIFIRINDQNKPEALNHIGQEFKAEFPFIPYQYKFKDDEVAEQYDKEAKWKQIITFGAVLTIFISCIGLFGLATLSAERRKKEIGIRKVLGASVERIVRKLSADFSVLILISAVISTPAARWTMQRWLENYPYRITMDAWVFLLATVFVLLIALITVSFQTIKAAVANPVNSLRSE</sequence>
<evidence type="ECO:0000256" key="2">
    <source>
        <dbReference type="ARBA" id="ARBA00022475"/>
    </source>
</evidence>
<proteinExistence type="predicted"/>
<dbReference type="Pfam" id="PF12704">
    <property type="entry name" value="MacB_PCD"/>
    <property type="match status" value="2"/>
</dbReference>
<evidence type="ECO:0000256" key="1">
    <source>
        <dbReference type="ARBA" id="ARBA00004651"/>
    </source>
</evidence>
<organism evidence="9 10">
    <name type="scientific">Mucilaginibacter dorajii</name>
    <dbReference type="NCBI Taxonomy" id="692994"/>
    <lineage>
        <taxon>Bacteria</taxon>
        <taxon>Pseudomonadati</taxon>
        <taxon>Bacteroidota</taxon>
        <taxon>Sphingobacteriia</taxon>
        <taxon>Sphingobacteriales</taxon>
        <taxon>Sphingobacteriaceae</taxon>
        <taxon>Mucilaginibacter</taxon>
    </lineage>
</organism>
<keyword evidence="4 6" id="KW-1133">Transmembrane helix</keyword>